<dbReference type="PRINTS" id="PR00598">
    <property type="entry name" value="HTHMARR"/>
</dbReference>
<name>A0ABX5VJ39_9MICO</name>
<dbReference type="InterPro" id="IPR036388">
    <property type="entry name" value="WH-like_DNA-bd_sf"/>
</dbReference>
<dbReference type="PANTHER" id="PTHR33164">
    <property type="entry name" value="TRANSCRIPTIONAL REGULATOR, MARR FAMILY"/>
    <property type="match status" value="1"/>
</dbReference>
<dbReference type="RefSeq" id="WP_139072220.1">
    <property type="nucleotide sequence ID" value="NZ_CP040899.1"/>
</dbReference>
<keyword evidence="3" id="KW-0804">Transcription</keyword>
<keyword evidence="1" id="KW-0805">Transcription regulation</keyword>
<protein>
    <submittedName>
        <fullName evidence="5">MarR family transcriptional regulator</fullName>
    </submittedName>
</protein>
<dbReference type="Proteomes" id="UP000313948">
    <property type="component" value="Chromosome"/>
</dbReference>
<dbReference type="InterPro" id="IPR039422">
    <property type="entry name" value="MarR/SlyA-like"/>
</dbReference>
<dbReference type="PROSITE" id="PS50995">
    <property type="entry name" value="HTH_MARR_2"/>
    <property type="match status" value="1"/>
</dbReference>
<dbReference type="EMBL" id="CP040899">
    <property type="protein sequence ID" value="QDB78339.1"/>
    <property type="molecule type" value="Genomic_DNA"/>
</dbReference>
<evidence type="ECO:0000256" key="2">
    <source>
        <dbReference type="ARBA" id="ARBA00023125"/>
    </source>
</evidence>
<feature type="domain" description="HTH marR-type" evidence="4">
    <location>
        <begin position="5"/>
        <end position="142"/>
    </location>
</feature>
<dbReference type="InterPro" id="IPR023187">
    <property type="entry name" value="Tscrpt_reg_MarR-type_CS"/>
</dbReference>
<gene>
    <name evidence="5" type="ORF">FE251_02325</name>
</gene>
<evidence type="ECO:0000259" key="4">
    <source>
        <dbReference type="PROSITE" id="PS50995"/>
    </source>
</evidence>
<reference evidence="5 6" key="1">
    <citation type="submission" date="2019-05" db="EMBL/GenBank/DDBJ databases">
        <title>Georgenia *** sp. nov., and Georgenia *** sp. nov., isolated from the intestinal contents of plateau pika (Ochotona curzoniae) in the Qinghai-Tibet plateau of China.</title>
        <authorList>
            <person name="Tian Z."/>
        </authorList>
    </citation>
    <scope>NUCLEOTIDE SEQUENCE [LARGE SCALE GENOMIC DNA]</scope>
    <source>
        <strain evidence="5 6">Z294</strain>
    </source>
</reference>
<accession>A0ABX5VJ39</accession>
<keyword evidence="6" id="KW-1185">Reference proteome</keyword>
<dbReference type="InterPro" id="IPR011991">
    <property type="entry name" value="ArsR-like_HTH"/>
</dbReference>
<organism evidence="5 6">
    <name type="scientific">Georgenia wutianyii</name>
    <dbReference type="NCBI Taxonomy" id="2585135"/>
    <lineage>
        <taxon>Bacteria</taxon>
        <taxon>Bacillati</taxon>
        <taxon>Actinomycetota</taxon>
        <taxon>Actinomycetes</taxon>
        <taxon>Micrococcales</taxon>
        <taxon>Bogoriellaceae</taxon>
        <taxon>Georgenia</taxon>
    </lineage>
</organism>
<evidence type="ECO:0000313" key="5">
    <source>
        <dbReference type="EMBL" id="QDB78339.1"/>
    </source>
</evidence>
<dbReference type="Gene3D" id="1.10.10.10">
    <property type="entry name" value="Winged helix-like DNA-binding domain superfamily/Winged helix DNA-binding domain"/>
    <property type="match status" value="1"/>
</dbReference>
<dbReference type="CDD" id="cd00090">
    <property type="entry name" value="HTH_ARSR"/>
    <property type="match status" value="1"/>
</dbReference>
<evidence type="ECO:0000256" key="3">
    <source>
        <dbReference type="ARBA" id="ARBA00023163"/>
    </source>
</evidence>
<dbReference type="Pfam" id="PF01047">
    <property type="entry name" value="MarR"/>
    <property type="match status" value="1"/>
</dbReference>
<dbReference type="InterPro" id="IPR000835">
    <property type="entry name" value="HTH_MarR-typ"/>
</dbReference>
<dbReference type="SMART" id="SM00347">
    <property type="entry name" value="HTH_MARR"/>
    <property type="match status" value="1"/>
</dbReference>
<dbReference type="SUPFAM" id="SSF46785">
    <property type="entry name" value="Winged helix' DNA-binding domain"/>
    <property type="match status" value="1"/>
</dbReference>
<proteinExistence type="predicted"/>
<dbReference type="InterPro" id="IPR036390">
    <property type="entry name" value="WH_DNA-bd_sf"/>
</dbReference>
<evidence type="ECO:0000256" key="1">
    <source>
        <dbReference type="ARBA" id="ARBA00023015"/>
    </source>
</evidence>
<dbReference type="PANTHER" id="PTHR33164:SF43">
    <property type="entry name" value="HTH-TYPE TRANSCRIPTIONAL REPRESSOR YETL"/>
    <property type="match status" value="1"/>
</dbReference>
<keyword evidence="2" id="KW-0238">DNA-binding</keyword>
<evidence type="ECO:0000313" key="6">
    <source>
        <dbReference type="Proteomes" id="UP000313948"/>
    </source>
</evidence>
<dbReference type="PROSITE" id="PS01117">
    <property type="entry name" value="HTH_MARR_1"/>
    <property type="match status" value="1"/>
</dbReference>
<sequence>MDQQPAELVAEVDAARRAIVAQLHAHPRCAPLPEAPVTMQQLRLLMLLRVHGPVGGHQLARHLDVSMPTVSGLVDRLVERGLVERRPDPGDRRVRLVGLSDQGHAVVAEYEAAGWGAGEEILQHLATQDLRALAQGLTALAQALSAHATDAEYAPPPPAP</sequence>